<organism evidence="7 8">
    <name type="scientific">Panthera tigris altaica</name>
    <name type="common">Siberian tiger</name>
    <dbReference type="NCBI Taxonomy" id="74533"/>
    <lineage>
        <taxon>Eukaryota</taxon>
        <taxon>Metazoa</taxon>
        <taxon>Chordata</taxon>
        <taxon>Craniata</taxon>
        <taxon>Vertebrata</taxon>
        <taxon>Euteleostomi</taxon>
        <taxon>Mammalia</taxon>
        <taxon>Eutheria</taxon>
        <taxon>Laurasiatheria</taxon>
        <taxon>Carnivora</taxon>
        <taxon>Feliformia</taxon>
        <taxon>Felidae</taxon>
        <taxon>Pantherinae</taxon>
        <taxon>Panthera</taxon>
    </lineage>
</organism>
<dbReference type="PANTHER" id="PTHR11785">
    <property type="entry name" value="AMINO ACID TRANSPORTER"/>
    <property type="match status" value="1"/>
</dbReference>
<protein>
    <submittedName>
        <fullName evidence="7">Uncharacterized protein</fullName>
    </submittedName>
</protein>
<comment type="similarity">
    <text evidence="2">Belongs to the amino acid-polyamine-organocation (APC) superfamily. L-type amino acid transporter (LAT) (TC 2.A.3.8) family.</text>
</comment>
<keyword evidence="3 6" id="KW-0812">Transmembrane</keyword>
<dbReference type="PANTHER" id="PTHR11785:SF315">
    <property type="entry name" value="LARGE NEUTRAL AMINO ACIDS TRANSPORTER SMALL SUBUNIT 1"/>
    <property type="match status" value="1"/>
</dbReference>
<evidence type="ECO:0000256" key="5">
    <source>
        <dbReference type="ARBA" id="ARBA00023136"/>
    </source>
</evidence>
<dbReference type="Gene3D" id="1.20.1740.10">
    <property type="entry name" value="Amino acid/polyamine transporter I"/>
    <property type="match status" value="1"/>
</dbReference>
<evidence type="ECO:0000313" key="8">
    <source>
        <dbReference type="Proteomes" id="UP000675900"/>
    </source>
</evidence>
<dbReference type="GO" id="GO:0016020">
    <property type="term" value="C:membrane"/>
    <property type="evidence" value="ECO:0007669"/>
    <property type="project" value="UniProtKB-SubCell"/>
</dbReference>
<name>A0A8C9KCK2_PANTA</name>
<feature type="transmembrane region" description="Helical" evidence="6">
    <location>
        <begin position="118"/>
        <end position="140"/>
    </location>
</feature>
<proteinExistence type="inferred from homology"/>
<dbReference type="Ensembl" id="ENSPTIT00000017767.1">
    <property type="protein sequence ID" value="ENSPTIP00000013696.1"/>
    <property type="gene ID" value="ENSPTIG00000013335.1"/>
</dbReference>
<feature type="transmembrane region" description="Helical" evidence="6">
    <location>
        <begin position="49"/>
        <end position="70"/>
    </location>
</feature>
<dbReference type="GeneTree" id="ENSGT00940000155581"/>
<dbReference type="GO" id="GO:0015175">
    <property type="term" value="F:neutral L-amino acid transmembrane transporter activity"/>
    <property type="evidence" value="ECO:0007669"/>
    <property type="project" value="TreeGrafter"/>
</dbReference>
<comment type="subcellular location">
    <subcellularLocation>
        <location evidence="1">Membrane</location>
        <topology evidence="1">Multi-pass membrane protein</topology>
    </subcellularLocation>
</comment>
<evidence type="ECO:0000256" key="4">
    <source>
        <dbReference type="ARBA" id="ARBA00022989"/>
    </source>
</evidence>
<dbReference type="AlphaFoldDB" id="A0A8C9KCK2"/>
<reference evidence="7" key="2">
    <citation type="submission" date="2025-09" db="UniProtKB">
        <authorList>
            <consortium name="Ensembl"/>
        </authorList>
    </citation>
    <scope>IDENTIFICATION</scope>
</reference>
<dbReference type="InterPro" id="IPR050598">
    <property type="entry name" value="AminoAcid_Transporter"/>
</dbReference>
<keyword evidence="5 6" id="KW-0472">Membrane</keyword>
<accession>A0A8C9KCK2</accession>
<dbReference type="InterPro" id="IPR002293">
    <property type="entry name" value="AA/rel_permease1"/>
</dbReference>
<evidence type="ECO:0000256" key="6">
    <source>
        <dbReference type="SAM" id="Phobius"/>
    </source>
</evidence>
<dbReference type="GO" id="GO:0015179">
    <property type="term" value="F:L-amino acid transmembrane transporter activity"/>
    <property type="evidence" value="ECO:0007669"/>
    <property type="project" value="TreeGrafter"/>
</dbReference>
<evidence type="ECO:0000256" key="1">
    <source>
        <dbReference type="ARBA" id="ARBA00004141"/>
    </source>
</evidence>
<evidence type="ECO:0000256" key="2">
    <source>
        <dbReference type="ARBA" id="ARBA00007040"/>
    </source>
</evidence>
<evidence type="ECO:0000256" key="3">
    <source>
        <dbReference type="ARBA" id="ARBA00022692"/>
    </source>
</evidence>
<keyword evidence="4 6" id="KW-1133">Transmembrane helix</keyword>
<sequence length="196" mass="21487">VPLNLPLAIIISLPIVTLVYVLTNLAYFTTLSTEQMLTSEAVAVDFGTYHLGVMSWIIPVFVGLSCFGSVNGSLFTSSRGGRRRGRLNSPLCPLSPSGPLRSCIMTLLYAFSRDIFSVINFFSFFNWLCVALAIIGMLWLRYKKPELERPIKVRAWPLGGRHGPGAGRGVGTGTRGGRFSTTVLCQKLMQVVPQET</sequence>
<evidence type="ECO:0000313" key="7">
    <source>
        <dbReference type="Ensembl" id="ENSPTIP00000013696.1"/>
    </source>
</evidence>
<reference evidence="7" key="1">
    <citation type="submission" date="2025-08" db="UniProtKB">
        <authorList>
            <consortium name="Ensembl"/>
        </authorList>
    </citation>
    <scope>IDENTIFICATION</scope>
</reference>
<dbReference type="Proteomes" id="UP000675900">
    <property type="component" value="Unassembled WGS sequence"/>
</dbReference>
<dbReference type="Pfam" id="PF13520">
    <property type="entry name" value="AA_permease_2"/>
    <property type="match status" value="1"/>
</dbReference>
<keyword evidence="8" id="KW-1185">Reference proteome</keyword>
<feature type="transmembrane region" description="Helical" evidence="6">
    <location>
        <begin position="7"/>
        <end position="29"/>
    </location>
</feature>